<sequence>TAELGGNKQTHTSPPPLPVGNSRVEESPTPLKEMGSRAHAVRGGGGPTGGWPRVSHSGLARPGPARSNPATKRSPAFPNPRPGSRRTTAFSSQYMESQNFQSGSTDTIHQGPASVLAFLRAQLRKAEPCRLLKMIVVGPPRQGKSALAEALLTGKASPFTPSECSISTFSWELEKPNAGKNNKESVMFNVWDIGGPACMTTVNQCFFTDKSLYVVIWNLALGEEAVANLQTWLLNIEARAPNSAVVVVGTHLDLIDTKFRTERLATLRAYVLALCRSPSGARAAGYPDITFKHLQ</sequence>
<feature type="region of interest" description="Disordered" evidence="3">
    <location>
        <begin position="1"/>
        <end position="87"/>
    </location>
</feature>
<dbReference type="GO" id="GO:0016301">
    <property type="term" value="F:kinase activity"/>
    <property type="evidence" value="ECO:0007669"/>
    <property type="project" value="UniProtKB-KW"/>
</dbReference>
<keyword evidence="5" id="KW-0418">Kinase</keyword>
<reference evidence="5 6" key="1">
    <citation type="submission" date="2021-06" db="EMBL/GenBank/DDBJ databases">
        <authorList>
            <person name="Palmer J.M."/>
        </authorList>
    </citation>
    <scope>NUCLEOTIDE SEQUENCE [LARGE SCALE GENOMIC DNA]</scope>
    <source>
        <strain evidence="5 6">CL_MEX2019</strain>
        <tissue evidence="5">Muscle</tissue>
    </source>
</reference>
<feature type="non-terminal residue" evidence="5">
    <location>
        <position position="1"/>
    </location>
</feature>
<evidence type="ECO:0000313" key="5">
    <source>
        <dbReference type="EMBL" id="MED6278686.1"/>
    </source>
</evidence>
<dbReference type="Proteomes" id="UP001352852">
    <property type="component" value="Unassembled WGS sequence"/>
</dbReference>
<dbReference type="EMBL" id="JAHUTJ010035982">
    <property type="protein sequence ID" value="MED6278686.1"/>
    <property type="molecule type" value="Genomic_DNA"/>
</dbReference>
<feature type="domain" description="Roc" evidence="4">
    <location>
        <begin position="125"/>
        <end position="295"/>
    </location>
</feature>
<dbReference type="InterPro" id="IPR020859">
    <property type="entry name" value="ROC"/>
</dbReference>
<evidence type="ECO:0000256" key="2">
    <source>
        <dbReference type="ARBA" id="ARBA00022741"/>
    </source>
</evidence>
<organism evidence="5 6">
    <name type="scientific">Characodon lateralis</name>
    <dbReference type="NCBI Taxonomy" id="208331"/>
    <lineage>
        <taxon>Eukaryota</taxon>
        <taxon>Metazoa</taxon>
        <taxon>Chordata</taxon>
        <taxon>Craniata</taxon>
        <taxon>Vertebrata</taxon>
        <taxon>Euteleostomi</taxon>
        <taxon>Actinopterygii</taxon>
        <taxon>Neopterygii</taxon>
        <taxon>Teleostei</taxon>
        <taxon>Neoteleostei</taxon>
        <taxon>Acanthomorphata</taxon>
        <taxon>Ovalentaria</taxon>
        <taxon>Atherinomorphae</taxon>
        <taxon>Cyprinodontiformes</taxon>
        <taxon>Goodeidae</taxon>
        <taxon>Characodon</taxon>
    </lineage>
</organism>
<name>A0ABU7DVZ9_9TELE</name>
<evidence type="ECO:0000256" key="1">
    <source>
        <dbReference type="ARBA" id="ARBA00022737"/>
    </source>
</evidence>
<evidence type="ECO:0000256" key="3">
    <source>
        <dbReference type="SAM" id="MobiDB-lite"/>
    </source>
</evidence>
<keyword evidence="6" id="KW-1185">Reference proteome</keyword>
<dbReference type="Gene3D" id="3.40.50.300">
    <property type="entry name" value="P-loop containing nucleotide triphosphate hydrolases"/>
    <property type="match status" value="1"/>
</dbReference>
<comment type="caution">
    <text evidence="5">The sequence shown here is derived from an EMBL/GenBank/DDBJ whole genome shotgun (WGS) entry which is preliminary data.</text>
</comment>
<keyword evidence="2" id="KW-0547">Nucleotide-binding</keyword>
<gene>
    <name evidence="5" type="primary">LRRK1_2</name>
    <name evidence="5" type="ORF">CHARACLAT_026438</name>
</gene>
<dbReference type="Pfam" id="PF08477">
    <property type="entry name" value="Roc"/>
    <property type="match status" value="1"/>
</dbReference>
<evidence type="ECO:0000313" key="6">
    <source>
        <dbReference type="Proteomes" id="UP001352852"/>
    </source>
</evidence>
<dbReference type="PROSITE" id="PS51424">
    <property type="entry name" value="ROC"/>
    <property type="match status" value="1"/>
</dbReference>
<accession>A0ABU7DVZ9</accession>
<evidence type="ECO:0000259" key="4">
    <source>
        <dbReference type="PROSITE" id="PS51424"/>
    </source>
</evidence>
<dbReference type="Gene3D" id="3.30.70.1390">
    <property type="entry name" value="ROC domain from the Parkinson's disease-associated leucine-rich repeat kinase 2"/>
    <property type="match status" value="1"/>
</dbReference>
<dbReference type="SUPFAM" id="SSF52540">
    <property type="entry name" value="P-loop containing nucleoside triphosphate hydrolases"/>
    <property type="match status" value="1"/>
</dbReference>
<dbReference type="InterPro" id="IPR027417">
    <property type="entry name" value="P-loop_NTPase"/>
</dbReference>
<proteinExistence type="predicted"/>
<protein>
    <submittedName>
        <fullName evidence="5">Leucine-rich repeat serine/threonine-protein kinase 1</fullName>
    </submittedName>
</protein>
<keyword evidence="5" id="KW-0808">Transferase</keyword>
<keyword evidence="1" id="KW-0677">Repeat</keyword>